<keyword evidence="3" id="KW-1185">Reference proteome</keyword>
<dbReference type="Pfam" id="PF08242">
    <property type="entry name" value="Methyltransf_12"/>
    <property type="match status" value="1"/>
</dbReference>
<reference evidence="2 3" key="1">
    <citation type="journal article" date="2015" name="Genome Announc.">
        <title>Expanding the biotechnology potential of lactobacilli through comparative genomics of 213 strains and associated genera.</title>
        <authorList>
            <person name="Sun Z."/>
            <person name="Harris H.M."/>
            <person name="McCann A."/>
            <person name="Guo C."/>
            <person name="Argimon S."/>
            <person name="Zhang W."/>
            <person name="Yang X."/>
            <person name="Jeffery I.B."/>
            <person name="Cooney J.C."/>
            <person name="Kagawa T.F."/>
            <person name="Liu W."/>
            <person name="Song Y."/>
            <person name="Salvetti E."/>
            <person name="Wrobel A."/>
            <person name="Rasinkangas P."/>
            <person name="Parkhill J."/>
            <person name="Rea M.C."/>
            <person name="O'Sullivan O."/>
            <person name="Ritari J."/>
            <person name="Douillard F.P."/>
            <person name="Paul Ross R."/>
            <person name="Yang R."/>
            <person name="Briner A.E."/>
            <person name="Felis G.E."/>
            <person name="de Vos W.M."/>
            <person name="Barrangou R."/>
            <person name="Klaenhammer T.R."/>
            <person name="Caufield P.W."/>
            <person name="Cui Y."/>
            <person name="Zhang H."/>
            <person name="O'Toole P.W."/>
        </authorList>
    </citation>
    <scope>NUCLEOTIDE SEQUENCE [LARGE SCALE GENOMIC DNA]</scope>
    <source>
        <strain evidence="2 3">DSM 15814</strain>
    </source>
</reference>
<dbReference type="eggNOG" id="COG2226">
    <property type="taxonomic scope" value="Bacteria"/>
</dbReference>
<dbReference type="PATRIC" id="fig|1114972.6.peg.1835"/>
<dbReference type="SUPFAM" id="SSF53335">
    <property type="entry name" value="S-adenosyl-L-methionine-dependent methyltransferases"/>
    <property type="match status" value="1"/>
</dbReference>
<protein>
    <recommendedName>
        <fullName evidence="1">Methyltransferase type 12 domain-containing protein</fullName>
    </recommendedName>
</protein>
<dbReference type="EMBL" id="AZFF01000030">
    <property type="protein sequence ID" value="KRL52904.1"/>
    <property type="molecule type" value="Genomic_DNA"/>
</dbReference>
<dbReference type="RefSeq" id="WP_017261477.1">
    <property type="nucleotide sequence ID" value="NZ_AUAW01000029.1"/>
</dbReference>
<dbReference type="CDD" id="cd02440">
    <property type="entry name" value="AdoMet_MTases"/>
    <property type="match status" value="1"/>
</dbReference>
<dbReference type="InterPro" id="IPR013217">
    <property type="entry name" value="Methyltransf_12"/>
</dbReference>
<organism evidence="2 3">
    <name type="scientific">Furfurilactobacillus rossiae DSM 15814</name>
    <dbReference type="NCBI Taxonomy" id="1114972"/>
    <lineage>
        <taxon>Bacteria</taxon>
        <taxon>Bacillati</taxon>
        <taxon>Bacillota</taxon>
        <taxon>Bacilli</taxon>
        <taxon>Lactobacillales</taxon>
        <taxon>Lactobacillaceae</taxon>
        <taxon>Furfurilactobacillus</taxon>
    </lineage>
</organism>
<dbReference type="STRING" id="1114972.FD35_GL001800"/>
<evidence type="ECO:0000259" key="1">
    <source>
        <dbReference type="Pfam" id="PF08242"/>
    </source>
</evidence>
<dbReference type="AlphaFoldDB" id="A0A0R1RHK4"/>
<gene>
    <name evidence="2" type="ORF">FD35_GL001800</name>
</gene>
<evidence type="ECO:0000313" key="3">
    <source>
        <dbReference type="Proteomes" id="UP000051999"/>
    </source>
</evidence>
<sequence>MAGQRNTSGIQLSASGWLEDHNNAKKELRYKFAKEIAKQNPKSIIDIGCGTGLWLEIFNDVLPKNCKFIGIDLDENSLKEAKKRSMNNDRECEWIALDVNKEPEKIPSADLAFIFNFSSYIEDISAFLNQLTPEKGFKKIVIRQFLGDEIKFGPFNTHTQTNIDSSIKASMDGSKQIKYFDLDRLMNAVQKSNRKVVFQDFELFKAFSPFSDNAFPYIKGTAEWTAERVPDNERKAINKWIKKAEAKKDLLYFFSIDWLSILS</sequence>
<name>A0A0R1RHK4_9LACO</name>
<accession>A0A0R1RHK4</accession>
<dbReference type="Gene3D" id="3.40.50.150">
    <property type="entry name" value="Vaccinia Virus protein VP39"/>
    <property type="match status" value="1"/>
</dbReference>
<proteinExistence type="predicted"/>
<feature type="domain" description="Methyltransferase type 12" evidence="1">
    <location>
        <begin position="45"/>
        <end position="131"/>
    </location>
</feature>
<comment type="caution">
    <text evidence="2">The sequence shown here is derived from an EMBL/GenBank/DDBJ whole genome shotgun (WGS) entry which is preliminary data.</text>
</comment>
<dbReference type="Proteomes" id="UP000051999">
    <property type="component" value="Unassembled WGS sequence"/>
</dbReference>
<dbReference type="InterPro" id="IPR029063">
    <property type="entry name" value="SAM-dependent_MTases_sf"/>
</dbReference>
<dbReference type="OrthoDB" id="9791837at2"/>
<evidence type="ECO:0000313" key="2">
    <source>
        <dbReference type="EMBL" id="KRL52904.1"/>
    </source>
</evidence>